<evidence type="ECO:0000256" key="6">
    <source>
        <dbReference type="ARBA" id="ARBA00022692"/>
    </source>
</evidence>
<evidence type="ECO:0000256" key="8">
    <source>
        <dbReference type="ARBA" id="ARBA00022989"/>
    </source>
</evidence>
<feature type="transmembrane region" description="Helical" evidence="13">
    <location>
        <begin position="76"/>
        <end position="94"/>
    </location>
</feature>
<keyword evidence="10 13" id="KW-0472">Membrane</keyword>
<evidence type="ECO:0000256" key="1">
    <source>
        <dbReference type="ARBA" id="ARBA00002252"/>
    </source>
</evidence>
<dbReference type="EMBL" id="KF030846">
    <property type="protein sequence ID" value="AHJ80267.1"/>
    <property type="molecule type" value="Genomic_RNA"/>
</dbReference>
<comment type="similarity">
    <text evidence="3">Belongs to the Tymovirales TGBp2 protein family.</text>
</comment>
<evidence type="ECO:0000256" key="5">
    <source>
        <dbReference type="ARBA" id="ARBA00022448"/>
    </source>
</evidence>
<evidence type="ECO:0000256" key="9">
    <source>
        <dbReference type="ARBA" id="ARBA00023031"/>
    </source>
</evidence>
<sequence length="115" mass="12627">MSLQPPTDYSKPLLFAAVGVSLALLCATYKSNYLPVVGDNIHSLPHGGAYRDGTKAVNYNGINCKEISSIGSFSTSYKLIAFSLICLLSFLIYVSSKFSSRSSRIQHHCVHHRML</sequence>
<dbReference type="Pfam" id="PF01307">
    <property type="entry name" value="Plant_vir_prot"/>
    <property type="match status" value="1"/>
</dbReference>
<keyword evidence="9" id="KW-0916">Viral movement protein</keyword>
<keyword evidence="5" id="KW-0813">Transport</keyword>
<evidence type="ECO:0000313" key="14">
    <source>
        <dbReference type="EMBL" id="AHJ80267.1"/>
    </source>
</evidence>
<dbReference type="GO" id="GO:0044167">
    <property type="term" value="C:host cell endoplasmic reticulum membrane"/>
    <property type="evidence" value="ECO:0007669"/>
    <property type="project" value="UniProtKB-SubCell"/>
</dbReference>
<evidence type="ECO:0000256" key="2">
    <source>
        <dbReference type="ARBA" id="ARBA00004625"/>
    </source>
</evidence>
<reference evidence="14" key="2">
    <citation type="submission" date="2013-05" db="EMBL/GenBank/DDBJ databases">
        <authorList>
            <person name="Villamor D.V."/>
            <person name="Eastwell K.C."/>
        </authorList>
    </citation>
    <scope>NUCLEOTIDE SEQUENCE</scope>
    <source>
        <strain evidence="14">95CI205R1</strain>
    </source>
</reference>
<reference evidence="14" key="3">
    <citation type="submission" date="2014-02" db="EMBL/GenBank/DDBJ databases">
        <authorList>
            <person name="Villamor D.E.V."/>
            <person name="Susaimuthu J."/>
            <person name="Eastwell K.C."/>
        </authorList>
    </citation>
    <scope>NUCLEOTIDE SEQUENCE</scope>
    <source>
        <strain evidence="14">95CI205R1</strain>
    </source>
</reference>
<keyword evidence="7" id="KW-1043">Host membrane</keyword>
<evidence type="ECO:0000256" key="12">
    <source>
        <dbReference type="ARBA" id="ARBA00032240"/>
    </source>
</evidence>
<evidence type="ECO:0000256" key="4">
    <source>
        <dbReference type="ARBA" id="ARBA00013304"/>
    </source>
</evidence>
<name>W6J917_9VIRU</name>
<keyword evidence="6 13" id="KW-0812">Transmembrane</keyword>
<evidence type="ECO:0000256" key="13">
    <source>
        <dbReference type="SAM" id="Phobius"/>
    </source>
</evidence>
<evidence type="ECO:0000256" key="11">
    <source>
        <dbReference type="ARBA" id="ARBA00023184"/>
    </source>
</evidence>
<feature type="transmembrane region" description="Helical" evidence="13">
    <location>
        <begin position="12"/>
        <end position="30"/>
    </location>
</feature>
<protein>
    <recommendedName>
        <fullName evidence="4">Movement protein TGB2</fullName>
    </recommendedName>
    <alternativeName>
        <fullName evidence="12">Triple gene block 2 protein</fullName>
    </alternativeName>
</protein>
<accession>W6J917</accession>
<comment type="function">
    <text evidence="1">Plays a role in viral cell-to-cell propagation, by facilitating genome transport to neighboring plant cells through plasmosdesmata,.</text>
</comment>
<evidence type="ECO:0000256" key="10">
    <source>
        <dbReference type="ARBA" id="ARBA00023136"/>
    </source>
</evidence>
<organism evidence="14">
    <name type="scientific">Cherry twisted leaf associated virus</name>
    <dbReference type="NCBI Taxonomy" id="1424279"/>
    <lineage>
        <taxon>Viruses</taxon>
        <taxon>Riboviria</taxon>
        <taxon>Orthornavirae</taxon>
        <taxon>Kitrinoviricota</taxon>
        <taxon>Alsuviricetes</taxon>
        <taxon>Tymovirales</taxon>
        <taxon>Betaflexiviridae</taxon>
        <taxon>Quinvirinae</taxon>
        <taxon>Robigovirus</taxon>
        <taxon>Robigovirus tortifoliae</taxon>
    </lineage>
</organism>
<dbReference type="GO" id="GO:0046740">
    <property type="term" value="P:transport of virus in host, cell to cell"/>
    <property type="evidence" value="ECO:0007669"/>
    <property type="project" value="UniProtKB-KW"/>
</dbReference>
<evidence type="ECO:0000256" key="7">
    <source>
        <dbReference type="ARBA" id="ARBA00022870"/>
    </source>
</evidence>
<dbReference type="InterPro" id="IPR001896">
    <property type="entry name" value="Plant_vir_prot"/>
</dbReference>
<evidence type="ECO:0000256" key="3">
    <source>
        <dbReference type="ARBA" id="ARBA00010321"/>
    </source>
</evidence>
<keyword evidence="8 13" id="KW-1133">Transmembrane helix</keyword>
<comment type="subcellular location">
    <subcellularLocation>
        <location evidence="2">Host endoplasmic reticulum membrane</location>
    </subcellularLocation>
</comment>
<proteinExistence type="inferred from homology"/>
<keyword evidence="11" id="KW-1038">Host endoplasmic reticulum</keyword>
<reference evidence="14" key="1">
    <citation type="journal article" date="2013" name="Phytopathology">
        <title>Viruses associated with rusty mottle and twisted leaf diseases of sweet cherry are distinct species.</title>
        <authorList>
            <person name="Villamor D.E."/>
            <person name="Eastwell K.C."/>
        </authorList>
    </citation>
    <scope>NUCLEOTIDE SEQUENCE</scope>
    <source>
        <strain evidence="14">95CI205R1</strain>
    </source>
</reference>